<dbReference type="InterPro" id="IPR050208">
    <property type="entry name" value="MHC_class-I_related"/>
</dbReference>
<protein>
    <recommendedName>
        <fullName evidence="2">MHC class I-like antigen recognition-like domain-containing protein</fullName>
    </recommendedName>
</protein>
<reference evidence="3" key="1">
    <citation type="submission" date="2025-08" db="UniProtKB">
        <authorList>
            <consortium name="Ensembl"/>
        </authorList>
    </citation>
    <scope>IDENTIFICATION</scope>
</reference>
<dbReference type="Gene3D" id="3.30.500.10">
    <property type="entry name" value="MHC class I-like antigen recognition-like"/>
    <property type="match status" value="1"/>
</dbReference>
<evidence type="ECO:0000313" key="3">
    <source>
        <dbReference type="Ensembl" id="ENSPKIP00000001227.1"/>
    </source>
</evidence>
<dbReference type="InterPro" id="IPR011162">
    <property type="entry name" value="MHC_I/II-like_Ag-recog"/>
</dbReference>
<dbReference type="SUPFAM" id="SSF54452">
    <property type="entry name" value="MHC antigen-recognition domain"/>
    <property type="match status" value="1"/>
</dbReference>
<keyword evidence="4" id="KW-1185">Reference proteome</keyword>
<dbReference type="GeneTree" id="ENSGT00980000199030"/>
<dbReference type="GO" id="GO:0009897">
    <property type="term" value="C:external side of plasma membrane"/>
    <property type="evidence" value="ECO:0007669"/>
    <property type="project" value="TreeGrafter"/>
</dbReference>
<organism evidence="3 4">
    <name type="scientific">Paramormyrops kingsleyae</name>
    <dbReference type="NCBI Taxonomy" id="1676925"/>
    <lineage>
        <taxon>Eukaryota</taxon>
        <taxon>Metazoa</taxon>
        <taxon>Chordata</taxon>
        <taxon>Craniata</taxon>
        <taxon>Vertebrata</taxon>
        <taxon>Euteleostomi</taxon>
        <taxon>Actinopterygii</taxon>
        <taxon>Neopterygii</taxon>
        <taxon>Teleostei</taxon>
        <taxon>Osteoglossocephala</taxon>
        <taxon>Osteoglossomorpha</taxon>
        <taxon>Osteoglossiformes</taxon>
        <taxon>Mormyridae</taxon>
        <taxon>Paramormyrops</taxon>
    </lineage>
</organism>
<dbReference type="Pfam" id="PF00129">
    <property type="entry name" value="MHC_I"/>
    <property type="match status" value="1"/>
</dbReference>
<name>A0A3B3Q3R7_9TELE</name>
<dbReference type="AlphaFoldDB" id="A0A3B3Q3R7"/>
<proteinExistence type="predicted"/>
<dbReference type="PANTHER" id="PTHR16675:SF237">
    <property type="entry name" value="MHC CLASS I ANTIGEN TRANSCRIPT VARIANT 1-RELATED"/>
    <property type="match status" value="1"/>
</dbReference>
<evidence type="ECO:0000259" key="2">
    <source>
        <dbReference type="Pfam" id="PF00129"/>
    </source>
</evidence>
<feature type="domain" description="MHC class I-like antigen recognition-like" evidence="2">
    <location>
        <begin position="15"/>
        <end position="96"/>
    </location>
</feature>
<evidence type="ECO:0000256" key="1">
    <source>
        <dbReference type="ARBA" id="ARBA00023180"/>
    </source>
</evidence>
<sequence>GGLAVPPLPATSPMSHSLQYVYSGTSGIRNLPEFMIVGLVDGEPFVYYDSNIRRMTPRQDWMAKSEGPDYWDRNTNKSRIHEQVYKANIETAKRSLEIWGAQSYPQRAGVYGGFCCNSLMRLLR</sequence>
<dbReference type="Proteomes" id="UP000261540">
    <property type="component" value="Unplaced"/>
</dbReference>
<evidence type="ECO:0000313" key="4">
    <source>
        <dbReference type="Proteomes" id="UP000261540"/>
    </source>
</evidence>
<keyword evidence="1" id="KW-0325">Glycoprotein</keyword>
<dbReference type="GO" id="GO:0005615">
    <property type="term" value="C:extracellular space"/>
    <property type="evidence" value="ECO:0007669"/>
    <property type="project" value="TreeGrafter"/>
</dbReference>
<dbReference type="GO" id="GO:0006955">
    <property type="term" value="P:immune response"/>
    <property type="evidence" value="ECO:0007669"/>
    <property type="project" value="TreeGrafter"/>
</dbReference>
<dbReference type="Ensembl" id="ENSPKIT00000025143.1">
    <property type="protein sequence ID" value="ENSPKIP00000001227.1"/>
    <property type="gene ID" value="ENSPKIG00000019592.1"/>
</dbReference>
<reference evidence="3" key="2">
    <citation type="submission" date="2025-09" db="UniProtKB">
        <authorList>
            <consortium name="Ensembl"/>
        </authorList>
    </citation>
    <scope>IDENTIFICATION</scope>
</reference>
<dbReference type="PANTHER" id="PTHR16675">
    <property type="entry name" value="MHC CLASS I-RELATED"/>
    <property type="match status" value="1"/>
</dbReference>
<dbReference type="InterPro" id="IPR037055">
    <property type="entry name" value="MHC_I-like_Ag-recog_sf"/>
</dbReference>
<dbReference type="InterPro" id="IPR011161">
    <property type="entry name" value="MHC_I-like_Ag-recog"/>
</dbReference>
<accession>A0A3B3Q3R7</accession>